<keyword evidence="2" id="KW-1185">Reference proteome</keyword>
<protein>
    <submittedName>
        <fullName evidence="1">Uncharacterized protein</fullName>
    </submittedName>
</protein>
<dbReference type="EMBL" id="CACRZD030000009">
    <property type="protein sequence ID" value="CAA6666424.1"/>
    <property type="molecule type" value="Genomic_DNA"/>
</dbReference>
<accession>A0A7I8J8L7</accession>
<proteinExistence type="predicted"/>
<name>A0A7I8J8L7_SPIIN</name>
<dbReference type="AlphaFoldDB" id="A0A7I8J8L7"/>
<evidence type="ECO:0000313" key="2">
    <source>
        <dbReference type="Proteomes" id="UP001189122"/>
    </source>
</evidence>
<sequence length="30" mass="3403">MILCLHIFSYNLDKLSTSMFNPSVDLSSLL</sequence>
<dbReference type="EMBL" id="LR743596">
    <property type="protein sequence ID" value="CAA2627134.1"/>
    <property type="molecule type" value="Genomic_DNA"/>
</dbReference>
<reference evidence="1 2" key="1">
    <citation type="submission" date="2019-12" db="EMBL/GenBank/DDBJ databases">
        <authorList>
            <person name="Scholz U."/>
            <person name="Mascher M."/>
            <person name="Fiebig A."/>
        </authorList>
    </citation>
    <scope>NUCLEOTIDE SEQUENCE</scope>
</reference>
<organism evidence="1">
    <name type="scientific">Spirodela intermedia</name>
    <name type="common">Intermediate duckweed</name>
    <dbReference type="NCBI Taxonomy" id="51605"/>
    <lineage>
        <taxon>Eukaryota</taxon>
        <taxon>Viridiplantae</taxon>
        <taxon>Streptophyta</taxon>
        <taxon>Embryophyta</taxon>
        <taxon>Tracheophyta</taxon>
        <taxon>Spermatophyta</taxon>
        <taxon>Magnoliopsida</taxon>
        <taxon>Liliopsida</taxon>
        <taxon>Araceae</taxon>
        <taxon>Lemnoideae</taxon>
        <taxon>Spirodela</taxon>
    </lineage>
</organism>
<evidence type="ECO:0000313" key="1">
    <source>
        <dbReference type="EMBL" id="CAA2627134.1"/>
    </source>
</evidence>
<gene>
    <name evidence="1" type="ORF">SI7747_09012813</name>
</gene>
<dbReference type="Proteomes" id="UP001189122">
    <property type="component" value="Unassembled WGS sequence"/>
</dbReference>